<gene>
    <name evidence="3" type="ORF">BG61_03440</name>
</gene>
<evidence type="ECO:0000259" key="2">
    <source>
        <dbReference type="Pfam" id="PF05235"/>
    </source>
</evidence>
<dbReference type="Proteomes" id="UP000027466">
    <property type="component" value="Unassembled WGS sequence"/>
</dbReference>
<feature type="domain" description="CHAD" evidence="2">
    <location>
        <begin position="4"/>
        <end position="56"/>
    </location>
</feature>
<protein>
    <recommendedName>
        <fullName evidence="2">CHAD domain-containing protein</fullName>
    </recommendedName>
</protein>
<accession>A0A069PE83</accession>
<dbReference type="Pfam" id="PF05235">
    <property type="entry name" value="CHAD"/>
    <property type="match status" value="1"/>
</dbReference>
<keyword evidence="4" id="KW-1185">Reference proteome</keyword>
<dbReference type="InterPro" id="IPR038186">
    <property type="entry name" value="CHAD_dom_sf"/>
</dbReference>
<reference evidence="3 4" key="1">
    <citation type="submission" date="2014-03" db="EMBL/GenBank/DDBJ databases">
        <title>Draft Genome Sequences of Four Burkholderia Strains.</title>
        <authorList>
            <person name="Liu X.Y."/>
            <person name="Li C.X."/>
            <person name="Xu J.H."/>
        </authorList>
    </citation>
    <scope>NUCLEOTIDE SEQUENCE [LARGE SCALE GENOMIC DNA]</scope>
    <source>
        <strain evidence="3 4">DSM 50014</strain>
    </source>
</reference>
<evidence type="ECO:0000313" key="4">
    <source>
        <dbReference type="Proteomes" id="UP000027466"/>
    </source>
</evidence>
<evidence type="ECO:0000313" key="3">
    <source>
        <dbReference type="EMBL" id="KDR38104.1"/>
    </source>
</evidence>
<dbReference type="AlphaFoldDB" id="A0A069PE83"/>
<feature type="region of interest" description="Disordered" evidence="1">
    <location>
        <begin position="1"/>
        <end position="35"/>
    </location>
</feature>
<dbReference type="EMBL" id="JFHC01000108">
    <property type="protein sequence ID" value="KDR38104.1"/>
    <property type="molecule type" value="Genomic_DNA"/>
</dbReference>
<dbReference type="Gene3D" id="1.40.20.10">
    <property type="entry name" value="CHAD domain"/>
    <property type="match status" value="1"/>
</dbReference>
<evidence type="ECO:0000256" key="1">
    <source>
        <dbReference type="SAM" id="MobiDB-lite"/>
    </source>
</evidence>
<organism evidence="3 4">
    <name type="scientific">Caballeronia glathei</name>
    <dbReference type="NCBI Taxonomy" id="60547"/>
    <lineage>
        <taxon>Bacteria</taxon>
        <taxon>Pseudomonadati</taxon>
        <taxon>Pseudomonadota</taxon>
        <taxon>Betaproteobacteria</taxon>
        <taxon>Burkholderiales</taxon>
        <taxon>Burkholderiaceae</taxon>
        <taxon>Caballeronia</taxon>
    </lineage>
</organism>
<sequence length="78" mass="8988">MPRVLPHSMQASRFRADKLPMTKTGDESRHRSRNAAKKSWYATEFFPSLYPQSAVKCYTGTPGEFSERPCVRKTLMSF</sequence>
<comment type="caution">
    <text evidence="3">The sequence shown here is derived from an EMBL/GenBank/DDBJ whole genome shotgun (WGS) entry which is preliminary data.</text>
</comment>
<proteinExistence type="predicted"/>
<dbReference type="InterPro" id="IPR007899">
    <property type="entry name" value="CHAD_dom"/>
</dbReference>
<feature type="compositionally biased region" description="Basic and acidic residues" evidence="1">
    <location>
        <begin position="14"/>
        <end position="29"/>
    </location>
</feature>
<dbReference type="STRING" id="60547.GCA_000751215_03577"/>
<name>A0A069PE83_9BURK</name>